<proteinExistence type="predicted"/>
<gene>
    <name evidence="1" type="ordered locus">Cphy_2979</name>
</gene>
<dbReference type="Proteomes" id="UP000000370">
    <property type="component" value="Chromosome"/>
</dbReference>
<reference evidence="2" key="1">
    <citation type="submission" date="2007-11" db="EMBL/GenBank/DDBJ databases">
        <title>Complete genome sequence of Clostridium phytofermentans ISDg.</title>
        <authorList>
            <person name="Leschine S.B."/>
            <person name="Warnick T.A."/>
            <person name="Blanchard J.L."/>
            <person name="Schnell D.J."/>
            <person name="Petit E.L."/>
            <person name="LaTouf W.G."/>
            <person name="Copeland A."/>
            <person name="Lucas S."/>
            <person name="Lapidus A."/>
            <person name="Barry K."/>
            <person name="Glavina del Rio T."/>
            <person name="Dalin E."/>
            <person name="Tice H."/>
            <person name="Pitluck S."/>
            <person name="Kiss H."/>
            <person name="Brettin T."/>
            <person name="Bruce D."/>
            <person name="Detter J.C."/>
            <person name="Han C."/>
            <person name="Kuske C."/>
            <person name="Schmutz J."/>
            <person name="Larimer F."/>
            <person name="Land M."/>
            <person name="Hauser L."/>
            <person name="Kyrpides N."/>
            <person name="Kim E.A."/>
            <person name="Richardson P."/>
        </authorList>
    </citation>
    <scope>NUCLEOTIDE SEQUENCE [LARGE SCALE GENOMIC DNA]</scope>
    <source>
        <strain evidence="2">ATCC 700394 / DSM 18823 / ISDg</strain>
    </source>
</reference>
<name>A9KQ24_LACP7</name>
<protein>
    <submittedName>
        <fullName evidence="1">Transcriptional regulator, CdaR</fullName>
    </submittedName>
</protein>
<accession>A9KQ24</accession>
<sequence length="129" mass="14976">MKVKVYHVNEGSLRILDSVTSKEIQKHFGLSESYVGAYIRRGLKLKRKFSIIPAGEVEVINETKNNLTDIQKKIINELCNCNMNKCEVARKMFFNLNTIIYHIEQIKIKTELDPNKFFDLIKLKNIVSS</sequence>
<keyword evidence="2" id="KW-1185">Reference proteome</keyword>
<dbReference type="RefSeq" id="WP_012200987.1">
    <property type="nucleotide sequence ID" value="NC_010001.1"/>
</dbReference>
<dbReference type="KEGG" id="cpy:Cphy_2979"/>
<dbReference type="OrthoDB" id="143422at2"/>
<dbReference type="AlphaFoldDB" id="A9KQ24"/>
<dbReference type="EMBL" id="CP000885">
    <property type="protein sequence ID" value="ABX43336.1"/>
    <property type="molecule type" value="Genomic_DNA"/>
</dbReference>
<dbReference type="STRING" id="357809.Cphy_2979"/>
<evidence type="ECO:0000313" key="1">
    <source>
        <dbReference type="EMBL" id="ABX43336.1"/>
    </source>
</evidence>
<evidence type="ECO:0000313" key="2">
    <source>
        <dbReference type="Proteomes" id="UP000000370"/>
    </source>
</evidence>
<dbReference type="HOGENOM" id="CLU_1945020_0_0_9"/>
<organism evidence="1 2">
    <name type="scientific">Lachnoclostridium phytofermentans (strain ATCC 700394 / DSM 18823 / ISDg)</name>
    <name type="common">Clostridium phytofermentans</name>
    <dbReference type="NCBI Taxonomy" id="357809"/>
    <lineage>
        <taxon>Bacteria</taxon>
        <taxon>Bacillati</taxon>
        <taxon>Bacillota</taxon>
        <taxon>Clostridia</taxon>
        <taxon>Lachnospirales</taxon>
        <taxon>Lachnospiraceae</taxon>
    </lineage>
</organism>